<keyword evidence="3" id="KW-1185">Reference proteome</keyword>
<sequence>MNKKMDSPSKFPGLNDDEEVEALRREGQLFIYSILDEALPRRDLYSCGVRVFWRCLDFLVRQVRLRRVFQQKAAREKEVNKVLNRKLEEALRLIEVLQATGSFEQDEQTQTSTQMEEME</sequence>
<proteinExistence type="predicted"/>
<dbReference type="AlphaFoldDB" id="A0AAN8D115"/>
<evidence type="ECO:0000313" key="3">
    <source>
        <dbReference type="Proteomes" id="UP001331515"/>
    </source>
</evidence>
<gene>
    <name evidence="2" type="ORF">CgunFtcFv8_008291</name>
</gene>
<dbReference type="EMBL" id="JAURVH010001527">
    <property type="protein sequence ID" value="KAK5913797.1"/>
    <property type="molecule type" value="Genomic_DNA"/>
</dbReference>
<accession>A0AAN8D115</accession>
<evidence type="ECO:0000313" key="2">
    <source>
        <dbReference type="EMBL" id="KAK5913797.1"/>
    </source>
</evidence>
<evidence type="ECO:0000256" key="1">
    <source>
        <dbReference type="SAM" id="Coils"/>
    </source>
</evidence>
<name>A0AAN8D115_CHAGU</name>
<dbReference type="Proteomes" id="UP001331515">
    <property type="component" value="Unassembled WGS sequence"/>
</dbReference>
<keyword evidence="1" id="KW-0175">Coiled coil</keyword>
<comment type="caution">
    <text evidence="2">The sequence shown here is derived from an EMBL/GenBank/DDBJ whole genome shotgun (WGS) entry which is preliminary data.</text>
</comment>
<reference evidence="2 3" key="1">
    <citation type="journal article" date="2023" name="Mol. Biol. Evol.">
        <title>Genomics of Secondarily Temperate Adaptation in the Only Non-Antarctic Icefish.</title>
        <authorList>
            <person name="Rivera-Colon A.G."/>
            <person name="Rayamajhi N."/>
            <person name="Minhas B.F."/>
            <person name="Madrigal G."/>
            <person name="Bilyk K.T."/>
            <person name="Yoon V."/>
            <person name="Hune M."/>
            <person name="Gregory S."/>
            <person name="Cheng C.H.C."/>
            <person name="Catchen J.M."/>
        </authorList>
    </citation>
    <scope>NUCLEOTIDE SEQUENCE [LARGE SCALE GENOMIC DNA]</scope>
    <source>
        <tissue evidence="2">White muscle</tissue>
    </source>
</reference>
<protein>
    <submittedName>
        <fullName evidence="2">Uncharacterized protein</fullName>
    </submittedName>
</protein>
<organism evidence="2 3">
    <name type="scientific">Champsocephalus gunnari</name>
    <name type="common">Mackerel icefish</name>
    <dbReference type="NCBI Taxonomy" id="52237"/>
    <lineage>
        <taxon>Eukaryota</taxon>
        <taxon>Metazoa</taxon>
        <taxon>Chordata</taxon>
        <taxon>Craniata</taxon>
        <taxon>Vertebrata</taxon>
        <taxon>Euteleostomi</taxon>
        <taxon>Actinopterygii</taxon>
        <taxon>Neopterygii</taxon>
        <taxon>Teleostei</taxon>
        <taxon>Neoteleostei</taxon>
        <taxon>Acanthomorphata</taxon>
        <taxon>Eupercaria</taxon>
        <taxon>Perciformes</taxon>
        <taxon>Notothenioidei</taxon>
        <taxon>Channichthyidae</taxon>
        <taxon>Champsocephalus</taxon>
    </lineage>
</organism>
<feature type="coiled-coil region" evidence="1">
    <location>
        <begin position="73"/>
        <end position="100"/>
    </location>
</feature>